<feature type="transmembrane region" description="Helical" evidence="1">
    <location>
        <begin position="69"/>
        <end position="89"/>
    </location>
</feature>
<name>A0ABU4ZUC4_9HYPH</name>
<evidence type="ECO:0000256" key="1">
    <source>
        <dbReference type="SAM" id="Phobius"/>
    </source>
</evidence>
<proteinExistence type="predicted"/>
<keyword evidence="1" id="KW-0812">Transmembrane</keyword>
<keyword evidence="1" id="KW-0472">Membrane</keyword>
<dbReference type="RefSeq" id="WP_320235491.1">
    <property type="nucleotide sequence ID" value="NZ_JAVIJF010000019.1"/>
</dbReference>
<keyword evidence="1" id="KW-1133">Transmembrane helix</keyword>
<dbReference type="PROSITE" id="PS51257">
    <property type="entry name" value="PROKAR_LIPOPROTEIN"/>
    <property type="match status" value="1"/>
</dbReference>
<evidence type="ECO:0000313" key="3">
    <source>
        <dbReference type="Proteomes" id="UP001276840"/>
    </source>
</evidence>
<evidence type="ECO:0000313" key="2">
    <source>
        <dbReference type="EMBL" id="MDX8527546.1"/>
    </source>
</evidence>
<keyword evidence="3" id="KW-1185">Reference proteome</keyword>
<comment type="caution">
    <text evidence="2">The sequence shown here is derived from an EMBL/GenBank/DDBJ whole genome shotgun (WGS) entry which is preliminary data.</text>
</comment>
<protein>
    <submittedName>
        <fullName evidence="2">Uncharacterized protein</fullName>
    </submittedName>
</protein>
<dbReference type="Proteomes" id="UP001276840">
    <property type="component" value="Unassembled WGS sequence"/>
</dbReference>
<reference evidence="2 3" key="1">
    <citation type="submission" date="2023-08" db="EMBL/GenBank/DDBJ databases">
        <title>Implementing the SeqCode for naming new Mesorhizobium species isolated from Vachellia karroo root nodules.</title>
        <authorList>
            <person name="Van Lill M."/>
        </authorList>
    </citation>
    <scope>NUCLEOTIDE SEQUENCE [LARGE SCALE GENOMIC DNA]</scope>
    <source>
        <strain evidence="2 3">MSK 1335</strain>
    </source>
</reference>
<feature type="transmembrane region" description="Helical" evidence="1">
    <location>
        <begin position="12"/>
        <end position="34"/>
    </location>
</feature>
<accession>A0ABU4ZUC4</accession>
<sequence>MNSALTKIQQILSAIFFGIAVSCVVVAIFAGRLFESFDRPQSPSSEKGFTSLVHNKMGSFYGTPFEGFAANHGMLVAMGLVLVGGLLSPEIRRGEKPVNAISARFFGSAAILSFVALLALWWSGL</sequence>
<gene>
    <name evidence="2" type="ORF">RFM68_23890</name>
</gene>
<organism evidence="2 3">
    <name type="scientific">Mesorhizobium montanum</name>
    <dbReference type="NCBI Taxonomy" id="3072323"/>
    <lineage>
        <taxon>Bacteria</taxon>
        <taxon>Pseudomonadati</taxon>
        <taxon>Pseudomonadota</taxon>
        <taxon>Alphaproteobacteria</taxon>
        <taxon>Hyphomicrobiales</taxon>
        <taxon>Phyllobacteriaceae</taxon>
        <taxon>Mesorhizobium</taxon>
    </lineage>
</organism>
<feature type="transmembrane region" description="Helical" evidence="1">
    <location>
        <begin position="101"/>
        <end position="122"/>
    </location>
</feature>
<dbReference type="EMBL" id="JAVIJF010000019">
    <property type="protein sequence ID" value="MDX8527546.1"/>
    <property type="molecule type" value="Genomic_DNA"/>
</dbReference>